<organism evidence="3 4">
    <name type="scientific">Paramarasmius palmivorus</name>
    <dbReference type="NCBI Taxonomy" id="297713"/>
    <lineage>
        <taxon>Eukaryota</taxon>
        <taxon>Fungi</taxon>
        <taxon>Dikarya</taxon>
        <taxon>Basidiomycota</taxon>
        <taxon>Agaricomycotina</taxon>
        <taxon>Agaricomycetes</taxon>
        <taxon>Agaricomycetidae</taxon>
        <taxon>Agaricales</taxon>
        <taxon>Marasmiineae</taxon>
        <taxon>Marasmiaceae</taxon>
        <taxon>Paramarasmius</taxon>
    </lineage>
</organism>
<dbReference type="EMBL" id="JAYKXP010000114">
    <property type="protein sequence ID" value="KAK7025431.1"/>
    <property type="molecule type" value="Genomic_DNA"/>
</dbReference>
<dbReference type="AlphaFoldDB" id="A0AAW0BGT5"/>
<feature type="transmembrane region" description="Helical" evidence="2">
    <location>
        <begin position="168"/>
        <end position="193"/>
    </location>
</feature>
<evidence type="ECO:0000256" key="1">
    <source>
        <dbReference type="SAM" id="MobiDB-lite"/>
    </source>
</evidence>
<feature type="region of interest" description="Disordered" evidence="1">
    <location>
        <begin position="221"/>
        <end position="353"/>
    </location>
</feature>
<feature type="compositionally biased region" description="Low complexity" evidence="1">
    <location>
        <begin position="145"/>
        <end position="164"/>
    </location>
</feature>
<evidence type="ECO:0000313" key="4">
    <source>
        <dbReference type="Proteomes" id="UP001383192"/>
    </source>
</evidence>
<keyword evidence="2" id="KW-1133">Transmembrane helix</keyword>
<feature type="compositionally biased region" description="Polar residues" evidence="1">
    <location>
        <begin position="320"/>
        <end position="332"/>
    </location>
</feature>
<sequence>MATPRYKNISFDDRDENNLKYAGFWFHEGTWNASSVGQSGTLSSSNDPTANVTFNFPEPAVAFYYYGIPRSQGGRYAICIDCDPNAPNFESIDGLNSSDNGQNPPVVLYSRRNDTRFSNNNSQITIDRFELEVLDTTPVETVTQPGGSATQPTSSTPTSTASGSSTNVGAIAGGVLGGCAVLLAIIAAAFFLWRRKRQHPAIGSAVAPSMVESHPTQSTIISPYTLGSPSQNTLYSSATASTPGRRKPSHHTSSPSQSTFTTTTSELTSSDNDTTGTTSSRHRRRRRERRREIDAGRIDEDDDGETLPPDYDQVFRPAPATSQNMPSPSSNHDTGDPSQHRALSPTKTKGLAW</sequence>
<proteinExistence type="predicted"/>
<keyword evidence="2" id="KW-0472">Membrane</keyword>
<feature type="compositionally biased region" description="Basic residues" evidence="1">
    <location>
        <begin position="280"/>
        <end position="289"/>
    </location>
</feature>
<keyword evidence="4" id="KW-1185">Reference proteome</keyword>
<dbReference type="Gene3D" id="1.20.5.510">
    <property type="entry name" value="Single helix bin"/>
    <property type="match status" value="1"/>
</dbReference>
<feature type="region of interest" description="Disordered" evidence="1">
    <location>
        <begin position="140"/>
        <end position="164"/>
    </location>
</feature>
<comment type="caution">
    <text evidence="3">The sequence shown here is derived from an EMBL/GenBank/DDBJ whole genome shotgun (WGS) entry which is preliminary data.</text>
</comment>
<gene>
    <name evidence="3" type="ORF">VNI00_015959</name>
</gene>
<feature type="compositionally biased region" description="Low complexity" evidence="1">
    <location>
        <begin position="251"/>
        <end position="279"/>
    </location>
</feature>
<evidence type="ECO:0000313" key="3">
    <source>
        <dbReference type="EMBL" id="KAK7025431.1"/>
    </source>
</evidence>
<protein>
    <submittedName>
        <fullName evidence="3">Uncharacterized protein</fullName>
    </submittedName>
</protein>
<accession>A0AAW0BGT5</accession>
<reference evidence="3 4" key="1">
    <citation type="submission" date="2024-01" db="EMBL/GenBank/DDBJ databases">
        <title>A draft genome for a cacao thread blight-causing isolate of Paramarasmius palmivorus.</title>
        <authorList>
            <person name="Baruah I.K."/>
            <person name="Bukari Y."/>
            <person name="Amoako-Attah I."/>
            <person name="Meinhardt L.W."/>
            <person name="Bailey B.A."/>
            <person name="Cohen S.P."/>
        </authorList>
    </citation>
    <scope>NUCLEOTIDE SEQUENCE [LARGE SCALE GENOMIC DNA]</scope>
    <source>
        <strain evidence="3 4">GH-12</strain>
    </source>
</reference>
<feature type="compositionally biased region" description="Polar residues" evidence="1">
    <location>
        <begin position="221"/>
        <end position="242"/>
    </location>
</feature>
<name>A0AAW0BGT5_9AGAR</name>
<evidence type="ECO:0000256" key="2">
    <source>
        <dbReference type="SAM" id="Phobius"/>
    </source>
</evidence>
<keyword evidence="2" id="KW-0812">Transmembrane</keyword>
<dbReference type="Proteomes" id="UP001383192">
    <property type="component" value="Unassembled WGS sequence"/>
</dbReference>